<dbReference type="Pfam" id="PF02797">
    <property type="entry name" value="Chal_sti_synt_C"/>
    <property type="match status" value="1"/>
</dbReference>
<evidence type="ECO:0000313" key="4">
    <source>
        <dbReference type="Proteomes" id="UP000298652"/>
    </source>
</evidence>
<organism evidence="3 4">
    <name type="scientific">Setaria viridis</name>
    <name type="common">Green bristlegrass</name>
    <name type="synonym">Setaria italica subsp. viridis</name>
    <dbReference type="NCBI Taxonomy" id="4556"/>
    <lineage>
        <taxon>Eukaryota</taxon>
        <taxon>Viridiplantae</taxon>
        <taxon>Streptophyta</taxon>
        <taxon>Embryophyta</taxon>
        <taxon>Tracheophyta</taxon>
        <taxon>Spermatophyta</taxon>
        <taxon>Magnoliopsida</taxon>
        <taxon>Liliopsida</taxon>
        <taxon>Poales</taxon>
        <taxon>Poaceae</taxon>
        <taxon>PACMAD clade</taxon>
        <taxon>Panicoideae</taxon>
        <taxon>Panicodae</taxon>
        <taxon>Paniceae</taxon>
        <taxon>Cenchrinae</taxon>
        <taxon>Setaria</taxon>
    </lineage>
</organism>
<keyword evidence="4" id="KW-1185">Reference proteome</keyword>
<dbReference type="PANTHER" id="PTHR11877:SF79">
    <property type="entry name" value="OS04G0304600 PROTEIN"/>
    <property type="match status" value="1"/>
</dbReference>
<dbReference type="AlphaFoldDB" id="A0A4U6THX9"/>
<dbReference type="Gene3D" id="3.40.47.10">
    <property type="match status" value="1"/>
</dbReference>
<dbReference type="InterPro" id="IPR011141">
    <property type="entry name" value="Polyketide_synthase_type-III"/>
</dbReference>
<evidence type="ECO:0000259" key="2">
    <source>
        <dbReference type="Pfam" id="PF02797"/>
    </source>
</evidence>
<feature type="domain" description="Chalcone/stilbene synthase C-terminal" evidence="2">
    <location>
        <begin position="2"/>
        <end position="127"/>
    </location>
</feature>
<sequence>MHRDVPLHVSSAVGGIVKRALEENTANGRVPDVNEEVFWILHTGGRGIADGVEGRLGLREEKLAATREVMRQYGNTRSSSIFLVMEEMRRTSGRKGLRTAGEGLEWRMLIAFGPGLTLETMLLRALPSNNTTA</sequence>
<accession>A0A4U6THX9</accession>
<name>A0A4U6THX9_SETVI</name>
<evidence type="ECO:0000256" key="1">
    <source>
        <dbReference type="ARBA" id="ARBA00005531"/>
    </source>
</evidence>
<dbReference type="GO" id="GO:0016747">
    <property type="term" value="F:acyltransferase activity, transferring groups other than amino-acyl groups"/>
    <property type="evidence" value="ECO:0007669"/>
    <property type="project" value="InterPro"/>
</dbReference>
<dbReference type="InterPro" id="IPR016039">
    <property type="entry name" value="Thiolase-like"/>
</dbReference>
<dbReference type="SUPFAM" id="SSF53901">
    <property type="entry name" value="Thiolase-like"/>
    <property type="match status" value="1"/>
</dbReference>
<proteinExistence type="inferred from homology"/>
<gene>
    <name evidence="3" type="ORF">SEVIR_8G108901v2</name>
</gene>
<dbReference type="OMA" id="NEEVFWI"/>
<reference evidence="3" key="1">
    <citation type="submission" date="2019-03" db="EMBL/GenBank/DDBJ databases">
        <title>WGS assembly of Setaria viridis.</title>
        <authorList>
            <person name="Huang P."/>
            <person name="Jenkins J."/>
            <person name="Grimwood J."/>
            <person name="Barry K."/>
            <person name="Healey A."/>
            <person name="Mamidi S."/>
            <person name="Sreedasyam A."/>
            <person name="Shu S."/>
            <person name="Feldman M."/>
            <person name="Wu J."/>
            <person name="Yu Y."/>
            <person name="Chen C."/>
            <person name="Johnson J."/>
            <person name="Rokhsar D."/>
            <person name="Baxter I."/>
            <person name="Schmutz J."/>
            <person name="Brutnell T."/>
            <person name="Kellogg E."/>
        </authorList>
    </citation>
    <scope>NUCLEOTIDE SEQUENCE [LARGE SCALE GENOMIC DNA]</scope>
</reference>
<dbReference type="EMBL" id="CM016559">
    <property type="protein sequence ID" value="TKW00443.1"/>
    <property type="molecule type" value="Genomic_DNA"/>
</dbReference>
<dbReference type="InterPro" id="IPR012328">
    <property type="entry name" value="Chalcone/stilbene_synt_C"/>
</dbReference>
<evidence type="ECO:0000313" key="3">
    <source>
        <dbReference type="EMBL" id="TKW00443.1"/>
    </source>
</evidence>
<comment type="similarity">
    <text evidence="1">Belongs to the thiolase-like superfamily. Chalcone/stilbene synthases family.</text>
</comment>
<dbReference type="GO" id="GO:0030639">
    <property type="term" value="P:polyketide biosynthetic process"/>
    <property type="evidence" value="ECO:0007669"/>
    <property type="project" value="TreeGrafter"/>
</dbReference>
<dbReference type="Gramene" id="TKW00443">
    <property type="protein sequence ID" value="TKW00443"/>
    <property type="gene ID" value="SEVIR_8G108901v2"/>
</dbReference>
<dbReference type="Proteomes" id="UP000298652">
    <property type="component" value="Chromosome 8"/>
</dbReference>
<protein>
    <recommendedName>
        <fullName evidence="2">Chalcone/stilbene synthase C-terminal domain-containing protein</fullName>
    </recommendedName>
</protein>
<dbReference type="PANTHER" id="PTHR11877">
    <property type="entry name" value="HYDROXYMETHYLGLUTARYL-COA SYNTHASE"/>
    <property type="match status" value="1"/>
</dbReference>